<dbReference type="KEGG" id="smr:Smar_0960"/>
<dbReference type="PANTHER" id="PTHR43864">
    <property type="entry name" value="HYPOXANTHINE/GUANINE PHOSPHORIBOSYLTRANSFERASE"/>
    <property type="match status" value="1"/>
</dbReference>
<dbReference type="PANTHER" id="PTHR43864:SF1">
    <property type="entry name" value="XANTHINE PHOSPHORIBOSYLTRANSFERASE"/>
    <property type="match status" value="1"/>
</dbReference>
<accession>A3DN49</accession>
<dbReference type="STRING" id="399550.Smar_0960"/>
<dbReference type="CDD" id="cd06223">
    <property type="entry name" value="PRTases_typeI"/>
    <property type="match status" value="1"/>
</dbReference>
<dbReference type="InterPro" id="IPR029057">
    <property type="entry name" value="PRTase-like"/>
</dbReference>
<reference evidence="5" key="1">
    <citation type="journal article" date="2009" name="BMC Genomics">
        <title>The complete genome sequence of Staphylothermus marinus reveals differences in sulfur metabolism among heterotrophic Crenarchaeota.</title>
        <authorList>
            <person name="Anderson I.J."/>
            <person name="Dharmarajan L."/>
            <person name="Rodriguez J."/>
            <person name="Hooper S."/>
            <person name="Porat I."/>
            <person name="Ulrich L.E."/>
            <person name="Elkins J.G."/>
            <person name="Mavromatis K."/>
            <person name="Sun H."/>
            <person name="Land M."/>
            <person name="Lapidus A."/>
            <person name="Lucas S."/>
            <person name="Barry K."/>
            <person name="Huber H."/>
            <person name="Zhulin I.B."/>
            <person name="Whitman W.B."/>
            <person name="Mukhopadhyay B."/>
            <person name="Woese C."/>
            <person name="Bristow J."/>
            <person name="Kyrpides N."/>
        </authorList>
    </citation>
    <scope>NUCLEOTIDE SEQUENCE [LARGE SCALE GENOMIC DNA]</scope>
    <source>
        <strain evidence="5">ATCC 43588 / DSM 3639 / JCM 9404 / F1</strain>
    </source>
</reference>
<dbReference type="InterPro" id="IPR000836">
    <property type="entry name" value="PRTase_dom"/>
</dbReference>
<organism evidence="4 5">
    <name type="scientific">Staphylothermus marinus (strain ATCC 43588 / DSM 3639 / JCM 9404 / F1)</name>
    <dbReference type="NCBI Taxonomy" id="399550"/>
    <lineage>
        <taxon>Archaea</taxon>
        <taxon>Thermoproteota</taxon>
        <taxon>Thermoprotei</taxon>
        <taxon>Desulfurococcales</taxon>
        <taxon>Desulfurococcaceae</taxon>
        <taxon>Staphylothermus</taxon>
    </lineage>
</organism>
<keyword evidence="5" id="KW-1185">Reference proteome</keyword>
<proteinExistence type="predicted"/>
<keyword evidence="2" id="KW-0660">Purine salvage</keyword>
<dbReference type="GO" id="GO:0006166">
    <property type="term" value="P:purine ribonucleoside salvage"/>
    <property type="evidence" value="ECO:0007669"/>
    <property type="project" value="UniProtKB-KW"/>
</dbReference>
<keyword evidence="4" id="KW-0328">Glycosyltransferase</keyword>
<dbReference type="EMBL" id="CP000575">
    <property type="protein sequence ID" value="ABN70059.1"/>
    <property type="molecule type" value="Genomic_DNA"/>
</dbReference>
<dbReference type="Proteomes" id="UP000000254">
    <property type="component" value="Chromosome"/>
</dbReference>
<dbReference type="Gene3D" id="3.40.50.2020">
    <property type="match status" value="1"/>
</dbReference>
<protein>
    <submittedName>
        <fullName evidence="4">Phosphoribosyltransferase</fullName>
    </submittedName>
</protein>
<dbReference type="HOGENOM" id="CLU_086256_1_0_2"/>
<evidence type="ECO:0000256" key="2">
    <source>
        <dbReference type="ARBA" id="ARBA00022726"/>
    </source>
</evidence>
<dbReference type="SUPFAM" id="SSF53271">
    <property type="entry name" value="PRTase-like"/>
    <property type="match status" value="1"/>
</dbReference>
<dbReference type="OrthoDB" id="31493at2157"/>
<sequence>MGRKVSGRKIKVRIPSQAEINYMVERINKIYSSPKLNKLKARLMANEILRLLKPSFSYKSLSILTGIPESVLCRYVRGNIIPSYEQAVNILAKISLSIDIDYLLRELVEREKSTIIDLSRVLKDPYIIRLLTIMLILELAGRNITKIIATAESVLPLATMIGLELNTPIVLVKRRAYPGVNYYSAIIVRSPKESETLFLDKDLINKRDNVLVLADVVYTGKTLSGVISLLERARAKISDIIVILALGEKWKTRLEEYNVKPLTKIPYPF</sequence>
<evidence type="ECO:0000313" key="5">
    <source>
        <dbReference type="Proteomes" id="UP000000254"/>
    </source>
</evidence>
<reference evidence="4 5" key="2">
    <citation type="journal article" date="2009" name="Stand. Genomic Sci.">
        <title>Complete genome sequence of Staphylothermus marinus Stetter and Fiala 1986 type strain F1.</title>
        <authorList>
            <person name="Anderson I.J."/>
            <person name="Sun H."/>
            <person name="Lapidus A."/>
            <person name="Copeland A."/>
            <person name="Glavina Del Rio T."/>
            <person name="Tice H."/>
            <person name="Dalin E."/>
            <person name="Lucas S."/>
            <person name="Barry K."/>
            <person name="Land M."/>
            <person name="Richardson P."/>
            <person name="Huber H."/>
            <person name="Kyrpides N.C."/>
        </authorList>
    </citation>
    <scope>NUCLEOTIDE SEQUENCE [LARGE SCALE GENOMIC DNA]</scope>
    <source>
        <strain evidence="5">ATCC 43588 / DSM 3639 / JCM 9404 / F1</strain>
    </source>
</reference>
<dbReference type="GO" id="GO:0016757">
    <property type="term" value="F:glycosyltransferase activity"/>
    <property type="evidence" value="ECO:0007669"/>
    <property type="project" value="UniProtKB-KW"/>
</dbReference>
<dbReference type="AlphaFoldDB" id="A3DN49"/>
<dbReference type="Pfam" id="PF00156">
    <property type="entry name" value="Pribosyltran"/>
    <property type="match status" value="1"/>
</dbReference>
<dbReference type="InterPro" id="IPR050118">
    <property type="entry name" value="Pur/Pyrimidine_PRTase"/>
</dbReference>
<dbReference type="eggNOG" id="arCOG00031">
    <property type="taxonomic scope" value="Archaea"/>
</dbReference>
<feature type="domain" description="Phosphoribosyltransferase" evidence="3">
    <location>
        <begin position="136"/>
        <end position="253"/>
    </location>
</feature>
<keyword evidence="1" id="KW-0808">Transferase</keyword>
<name>A3DN49_STAMF</name>
<gene>
    <name evidence="4" type="ordered locus">Smar_0960</name>
</gene>
<evidence type="ECO:0000313" key="4">
    <source>
        <dbReference type="EMBL" id="ABN70059.1"/>
    </source>
</evidence>
<dbReference type="GeneID" id="4907661"/>
<dbReference type="RefSeq" id="WP_011839250.1">
    <property type="nucleotide sequence ID" value="NC_009033.1"/>
</dbReference>
<evidence type="ECO:0000256" key="1">
    <source>
        <dbReference type="ARBA" id="ARBA00022679"/>
    </source>
</evidence>
<evidence type="ECO:0000259" key="3">
    <source>
        <dbReference type="Pfam" id="PF00156"/>
    </source>
</evidence>